<comment type="caution">
    <text evidence="1">The sequence shown here is derived from an EMBL/GenBank/DDBJ whole genome shotgun (WGS) entry which is preliminary data.</text>
</comment>
<protein>
    <submittedName>
        <fullName evidence="1">Uncharacterized protein</fullName>
    </submittedName>
</protein>
<dbReference type="EMBL" id="LAZR01059153">
    <property type="protein sequence ID" value="KKK68407.1"/>
    <property type="molecule type" value="Genomic_DNA"/>
</dbReference>
<sequence>MKWMLLLDMVQGKYLHLGQRPATEYDWWTLWMLAYEVNKVNPNIAQAGESEPCTGIDGAPLT</sequence>
<accession>A0A0F8XH05</accession>
<proteinExistence type="predicted"/>
<reference evidence="1" key="1">
    <citation type="journal article" date="2015" name="Nature">
        <title>Complex archaea that bridge the gap between prokaryotes and eukaryotes.</title>
        <authorList>
            <person name="Spang A."/>
            <person name="Saw J.H."/>
            <person name="Jorgensen S.L."/>
            <person name="Zaremba-Niedzwiedzka K."/>
            <person name="Martijn J."/>
            <person name="Lind A.E."/>
            <person name="van Eijk R."/>
            <person name="Schleper C."/>
            <person name="Guy L."/>
            <person name="Ettema T.J."/>
        </authorList>
    </citation>
    <scope>NUCLEOTIDE SEQUENCE</scope>
</reference>
<name>A0A0F8XH05_9ZZZZ</name>
<dbReference type="AlphaFoldDB" id="A0A0F8XH05"/>
<evidence type="ECO:0000313" key="1">
    <source>
        <dbReference type="EMBL" id="KKK68407.1"/>
    </source>
</evidence>
<gene>
    <name evidence="1" type="ORF">LCGC14_2944370</name>
</gene>
<organism evidence="1">
    <name type="scientific">marine sediment metagenome</name>
    <dbReference type="NCBI Taxonomy" id="412755"/>
    <lineage>
        <taxon>unclassified sequences</taxon>
        <taxon>metagenomes</taxon>
        <taxon>ecological metagenomes</taxon>
    </lineage>
</organism>